<reference evidence="2 3" key="1">
    <citation type="submission" date="2019-02" db="EMBL/GenBank/DDBJ databases">
        <authorList>
            <consortium name="Pathogen Informatics"/>
        </authorList>
    </citation>
    <scope>NUCLEOTIDE SEQUENCE [LARGE SCALE GENOMIC DNA]</scope>
    <source>
        <strain evidence="2 3">3012STDY6944375</strain>
    </source>
</reference>
<dbReference type="InterPro" id="IPR009057">
    <property type="entry name" value="Homeodomain-like_sf"/>
</dbReference>
<name>A0A4U8WDS2_9FLAO</name>
<dbReference type="Pfam" id="PF05225">
    <property type="entry name" value="HTH_psq"/>
    <property type="match status" value="1"/>
</dbReference>
<dbReference type="AlphaFoldDB" id="A0A4U8WDS2"/>
<dbReference type="KEGG" id="ctai:NCTC12078_02346"/>
<dbReference type="EMBL" id="LR215974">
    <property type="protein sequence ID" value="VFB04323.1"/>
    <property type="molecule type" value="Genomic_DNA"/>
</dbReference>
<organism evidence="2 3">
    <name type="scientific">Chryseobacterium taihuense</name>
    <dbReference type="NCBI Taxonomy" id="1141221"/>
    <lineage>
        <taxon>Bacteria</taxon>
        <taxon>Pseudomonadati</taxon>
        <taxon>Bacteroidota</taxon>
        <taxon>Flavobacteriia</taxon>
        <taxon>Flavobacteriales</taxon>
        <taxon>Weeksellaceae</taxon>
        <taxon>Chryseobacterium group</taxon>
        <taxon>Chryseobacterium</taxon>
    </lineage>
</organism>
<evidence type="ECO:0000259" key="1">
    <source>
        <dbReference type="Pfam" id="PF05225"/>
    </source>
</evidence>
<protein>
    <recommendedName>
        <fullName evidence="1">HTH psq-type domain-containing protein</fullName>
    </recommendedName>
</protein>
<gene>
    <name evidence="2" type="ORF">NCTC12078_02346</name>
</gene>
<dbReference type="SUPFAM" id="SSF46689">
    <property type="entry name" value="Homeodomain-like"/>
    <property type="match status" value="1"/>
</dbReference>
<dbReference type="GO" id="GO:0003677">
    <property type="term" value="F:DNA binding"/>
    <property type="evidence" value="ECO:0007669"/>
    <property type="project" value="InterPro"/>
</dbReference>
<dbReference type="RefSeq" id="WP_130914595.1">
    <property type="nucleotide sequence ID" value="NZ_LR215974.1"/>
</dbReference>
<dbReference type="Proteomes" id="UP000290013">
    <property type="component" value="Chromosome"/>
</dbReference>
<dbReference type="Gene3D" id="1.10.10.60">
    <property type="entry name" value="Homeodomain-like"/>
    <property type="match status" value="1"/>
</dbReference>
<evidence type="ECO:0000313" key="3">
    <source>
        <dbReference type="Proteomes" id="UP000290013"/>
    </source>
</evidence>
<proteinExistence type="predicted"/>
<sequence>MDFKIIHIGSLIKKKIKEKKIDYHRICNFMDADSEDIDQMLASESLDSQILLRWCKLLEYDFFRIYSQHLILYAPVSASAANEQKRSESHLPIFRKNIYTQEIIDFILEEIRSGELTKVQAAEKYRIPKTTLYKWIHKYENSKN</sequence>
<feature type="domain" description="HTH psq-type" evidence="1">
    <location>
        <begin position="108"/>
        <end position="134"/>
    </location>
</feature>
<accession>A0A4U8WDS2</accession>
<evidence type="ECO:0000313" key="2">
    <source>
        <dbReference type="EMBL" id="VFB04323.1"/>
    </source>
</evidence>
<dbReference type="InterPro" id="IPR007889">
    <property type="entry name" value="HTH_Psq"/>
</dbReference>